<dbReference type="AlphaFoldDB" id="K0T4Q3"/>
<evidence type="ECO:0000256" key="2">
    <source>
        <dbReference type="SAM" id="MobiDB-lite"/>
    </source>
</evidence>
<feature type="coiled-coil region" evidence="1">
    <location>
        <begin position="120"/>
        <end position="154"/>
    </location>
</feature>
<evidence type="ECO:0000313" key="4">
    <source>
        <dbReference type="Proteomes" id="UP000266841"/>
    </source>
</evidence>
<evidence type="ECO:0000256" key="1">
    <source>
        <dbReference type="SAM" id="Coils"/>
    </source>
</evidence>
<feature type="compositionally biased region" description="Basic and acidic residues" evidence="2">
    <location>
        <begin position="74"/>
        <end position="103"/>
    </location>
</feature>
<organism evidence="3 4">
    <name type="scientific">Thalassiosira oceanica</name>
    <name type="common">Marine diatom</name>
    <dbReference type="NCBI Taxonomy" id="159749"/>
    <lineage>
        <taxon>Eukaryota</taxon>
        <taxon>Sar</taxon>
        <taxon>Stramenopiles</taxon>
        <taxon>Ochrophyta</taxon>
        <taxon>Bacillariophyta</taxon>
        <taxon>Coscinodiscophyceae</taxon>
        <taxon>Thalassiosirophycidae</taxon>
        <taxon>Thalassiosirales</taxon>
        <taxon>Thalassiosiraceae</taxon>
        <taxon>Thalassiosira</taxon>
    </lineage>
</organism>
<dbReference type="Proteomes" id="UP000266841">
    <property type="component" value="Unassembled WGS sequence"/>
</dbReference>
<feature type="region of interest" description="Disordered" evidence="2">
    <location>
        <begin position="301"/>
        <end position="325"/>
    </location>
</feature>
<keyword evidence="1" id="KW-0175">Coiled coil</keyword>
<comment type="caution">
    <text evidence="3">The sequence shown here is derived from an EMBL/GenBank/DDBJ whole genome shotgun (WGS) entry which is preliminary data.</text>
</comment>
<reference evidence="3 4" key="1">
    <citation type="journal article" date="2012" name="Genome Biol.">
        <title>Genome and low-iron response of an oceanic diatom adapted to chronic iron limitation.</title>
        <authorList>
            <person name="Lommer M."/>
            <person name="Specht M."/>
            <person name="Roy A.S."/>
            <person name="Kraemer L."/>
            <person name="Andreson R."/>
            <person name="Gutowska M.A."/>
            <person name="Wolf J."/>
            <person name="Bergner S.V."/>
            <person name="Schilhabel M.B."/>
            <person name="Klostermeier U.C."/>
            <person name="Beiko R.G."/>
            <person name="Rosenstiel P."/>
            <person name="Hippler M."/>
            <person name="Laroche J."/>
        </authorList>
    </citation>
    <scope>NUCLEOTIDE SEQUENCE [LARGE SCALE GENOMIC DNA]</scope>
    <source>
        <strain evidence="3 4">CCMP1005</strain>
    </source>
</reference>
<name>K0T4Q3_THAOC</name>
<evidence type="ECO:0000313" key="3">
    <source>
        <dbReference type="EMBL" id="EJK72635.1"/>
    </source>
</evidence>
<gene>
    <name evidence="3" type="ORF">THAOC_05814</name>
</gene>
<accession>K0T4Q3</accession>
<feature type="non-terminal residue" evidence="3">
    <location>
        <position position="325"/>
    </location>
</feature>
<feature type="region of interest" description="Disordered" evidence="2">
    <location>
        <begin position="73"/>
        <end position="120"/>
    </location>
</feature>
<proteinExistence type="predicted"/>
<feature type="compositionally biased region" description="Low complexity" evidence="2">
    <location>
        <begin position="301"/>
        <end position="317"/>
    </location>
</feature>
<keyword evidence="4" id="KW-1185">Reference proteome</keyword>
<dbReference type="EMBL" id="AGNL01005554">
    <property type="protein sequence ID" value="EJK72635.1"/>
    <property type="molecule type" value="Genomic_DNA"/>
</dbReference>
<dbReference type="eggNOG" id="KOG0800">
    <property type="taxonomic scope" value="Eukaryota"/>
</dbReference>
<sequence length="325" mass="36085">MSLEIRLICVDLGHHPVHFLGGHSTWPMLDEKDMVVAGRKRHEKGSTWLGAEMEVDCAIASLWPRPLTTALLPPEKDWSGPRKSSHLDLHKSESSDEALKNSDDAVVPKPGEDQPRASIVETENEELVALKAKCARLQSELDVERDRADNKEAAFALLARKYDENLNEKSCLQAKFLHLQTEKNQQSLHMRILTREIELLKRANTSDFSRDCSDNESTFVSSALRRPMYKVCKSPVRQQLDDTNHVPKMSDDLASSVQCDALGRCSVHPYVQIRRKSIRTGQWKELFQSCPLCAMDGRGGRSSVSGGSSVCSASSSSGGTGGIDR</sequence>
<protein>
    <submittedName>
        <fullName evidence="3">Uncharacterized protein</fullName>
    </submittedName>
</protein>